<feature type="transmembrane region" description="Helical" evidence="10">
    <location>
        <begin position="299"/>
        <end position="321"/>
    </location>
</feature>
<comment type="subcellular location">
    <subcellularLocation>
        <location evidence="1 10">Endoplasmic reticulum membrane</location>
        <topology evidence="1 10">Multi-pass membrane protein</topology>
    </subcellularLocation>
</comment>
<dbReference type="OrthoDB" id="497541at2759"/>
<comment type="similarity">
    <text evidence="3 10">Belongs to the glycosyltransferase 22 family.</text>
</comment>
<dbReference type="AlphaFoldDB" id="A0A1M3TP33"/>
<evidence type="ECO:0000313" key="12">
    <source>
        <dbReference type="EMBL" id="OJZ88535.1"/>
    </source>
</evidence>
<evidence type="ECO:0000256" key="10">
    <source>
        <dbReference type="RuleBase" id="RU363075"/>
    </source>
</evidence>
<dbReference type="InterPro" id="IPR005599">
    <property type="entry name" value="GPI_mannosylTrfase"/>
</dbReference>
<keyword evidence="5 12" id="KW-0808">Transferase</keyword>
<keyword evidence="6 10" id="KW-0812">Transmembrane</keyword>
<dbReference type="UniPathway" id="UPA00378"/>
<sequence>MAPARRTGEAPSGSQGPTPTPRTKQRPPPPPFYLPLNIALYLCIITNVISALYAPIQDCDEVFNFWEPTHYLNHGYGLQTWEYSPVYSIRSWLYVSTHALVGKIGSFALSSKSAEFYAIRCFLALVCAACETRLYSAICRTLSPRIGLLFLMVVAFTPGMFHASTAFLPSSFTMYMSMLGLTAFLDWRDGQKTAQGIMWFGLGAIVGWPFAGALMLPLLLEEVVIGLLSSNVRGMFLSVLDGAMRCLVILALEIAVDYAFLRKLVIVPWNIVAYNVFGGEGRGPDIFGVEPWTFYIRNLLLNFNIWFAFAMAAAPLLALQALFRPKATSVQTLLRTVTLITPFYMWFAIFTAQPHKEERFMFPAYPFLALNASIAFHMILSFVGSSNPNVSAGSMLPKIKLAVIMSIILMALNSGLLRIVGIMSAYNAPLKVFEPLAQPGVAQPGDTVCFGKEWYRFPSSFFLPSDLRAKFVRSEFRGLLPGEFPEAADFSALFEGTSRIPTGMNDRNEEDLGKYTDLSQCSFLVDSEFPSRKATELEPDYIHEDTQWEQLACHSFLDASQTGLLGRLIWTPDLPITPEPLRRKWGEYCLLRRRSDLLRAHITDASNVEWIPSDFKRPPASPYPDWDVHTTKPIPYRPFRYGPKYFVTMGLRSMNWDEWIELDNHYLKYHADKARRIAERGDKCCKTAPEAWDAAIELLEELTSYLPERYPTMFQRTPTGLTNLITHETFNITQRPLPEDPMTIAARLIQDDLAIMVERPDGEYYLLAGAVLLAGFWRLSDKYGMRLSEIHTSGSVPQYTEKLEKGMMNFFRRLKPEDPVLRNNYFIQVDDSLPWSHSIGSEDAREVSWSTAQKNKAIENHWFRSERQSLRRLPRSGGVVFTIRTYFEPITKIVEEEYVPGRLASAVRSWGDDVAVYKGRERYGDVLLEFLDRKHQEQLDRGLRVELEDEVRKYPL</sequence>
<evidence type="ECO:0000256" key="4">
    <source>
        <dbReference type="ARBA" id="ARBA00022676"/>
    </source>
</evidence>
<evidence type="ECO:0000256" key="2">
    <source>
        <dbReference type="ARBA" id="ARBA00004922"/>
    </source>
</evidence>
<feature type="transmembrane region" description="Helical" evidence="10">
    <location>
        <begin position="232"/>
        <end position="252"/>
    </location>
</feature>
<dbReference type="VEuPathDB" id="FungiDB:ASPFODRAFT_59282"/>
<keyword evidence="4 10" id="KW-0328">Glycosyltransferase</keyword>
<feature type="transmembrane region" description="Helical" evidence="10">
    <location>
        <begin position="403"/>
        <end position="426"/>
    </location>
</feature>
<comment type="pathway">
    <text evidence="2">Protein modification; protein glycosylation.</text>
</comment>
<feature type="transmembrane region" description="Helical" evidence="10">
    <location>
        <begin position="142"/>
        <end position="161"/>
    </location>
</feature>
<feature type="transmembrane region" description="Helical" evidence="10">
    <location>
        <begin position="32"/>
        <end position="56"/>
    </location>
</feature>
<gene>
    <name evidence="12" type="ORF">ASPFODRAFT_59282</name>
</gene>
<feature type="transmembrane region" description="Helical" evidence="10">
    <location>
        <begin position="333"/>
        <end position="352"/>
    </location>
</feature>
<name>A0A1M3TP33_ASPLC</name>
<feature type="transmembrane region" description="Helical" evidence="10">
    <location>
        <begin position="197"/>
        <end position="220"/>
    </location>
</feature>
<dbReference type="GO" id="GO:0006487">
    <property type="term" value="P:protein N-linked glycosylation"/>
    <property type="evidence" value="ECO:0007669"/>
    <property type="project" value="TreeGrafter"/>
</dbReference>
<evidence type="ECO:0000256" key="11">
    <source>
        <dbReference type="SAM" id="MobiDB-lite"/>
    </source>
</evidence>
<evidence type="ECO:0000256" key="5">
    <source>
        <dbReference type="ARBA" id="ARBA00022679"/>
    </source>
</evidence>
<reference evidence="13" key="1">
    <citation type="journal article" date="2017" name="Genome Biol.">
        <title>Comparative genomics reveals high biological diversity and specific adaptations in the industrially and medically important fungal genus Aspergillus.</title>
        <authorList>
            <person name="de Vries R.P."/>
            <person name="Riley R."/>
            <person name="Wiebenga A."/>
            <person name="Aguilar-Osorio G."/>
            <person name="Amillis S."/>
            <person name="Uchima C.A."/>
            <person name="Anderluh G."/>
            <person name="Asadollahi M."/>
            <person name="Askin M."/>
            <person name="Barry K."/>
            <person name="Battaglia E."/>
            <person name="Bayram O."/>
            <person name="Benocci T."/>
            <person name="Braus-Stromeyer S.A."/>
            <person name="Caldana C."/>
            <person name="Canovas D."/>
            <person name="Cerqueira G.C."/>
            <person name="Chen F."/>
            <person name="Chen W."/>
            <person name="Choi C."/>
            <person name="Clum A."/>
            <person name="Dos Santos R.A."/>
            <person name="Damasio A.R."/>
            <person name="Diallinas G."/>
            <person name="Emri T."/>
            <person name="Fekete E."/>
            <person name="Flipphi M."/>
            <person name="Freyberg S."/>
            <person name="Gallo A."/>
            <person name="Gournas C."/>
            <person name="Habgood R."/>
            <person name="Hainaut M."/>
            <person name="Harispe M.L."/>
            <person name="Henrissat B."/>
            <person name="Hilden K.S."/>
            <person name="Hope R."/>
            <person name="Hossain A."/>
            <person name="Karabika E."/>
            <person name="Karaffa L."/>
            <person name="Karanyi Z."/>
            <person name="Krasevec N."/>
            <person name="Kuo A."/>
            <person name="Kusch H."/>
            <person name="LaButti K."/>
            <person name="Lagendijk E.L."/>
            <person name="Lapidus A."/>
            <person name="Levasseur A."/>
            <person name="Lindquist E."/>
            <person name="Lipzen A."/>
            <person name="Logrieco A.F."/>
            <person name="MacCabe A."/>
            <person name="Maekelae M.R."/>
            <person name="Malavazi I."/>
            <person name="Melin P."/>
            <person name="Meyer V."/>
            <person name="Mielnichuk N."/>
            <person name="Miskei M."/>
            <person name="Molnar A.P."/>
            <person name="Mule G."/>
            <person name="Ngan C.Y."/>
            <person name="Orejas M."/>
            <person name="Orosz E."/>
            <person name="Ouedraogo J.P."/>
            <person name="Overkamp K.M."/>
            <person name="Park H.-S."/>
            <person name="Perrone G."/>
            <person name="Piumi F."/>
            <person name="Punt P.J."/>
            <person name="Ram A.F."/>
            <person name="Ramon A."/>
            <person name="Rauscher S."/>
            <person name="Record E."/>
            <person name="Riano-Pachon D.M."/>
            <person name="Robert V."/>
            <person name="Roehrig J."/>
            <person name="Ruller R."/>
            <person name="Salamov A."/>
            <person name="Salih N.S."/>
            <person name="Samson R.A."/>
            <person name="Sandor E."/>
            <person name="Sanguinetti M."/>
            <person name="Schuetze T."/>
            <person name="Sepcic K."/>
            <person name="Shelest E."/>
            <person name="Sherlock G."/>
            <person name="Sophianopoulou V."/>
            <person name="Squina F.M."/>
            <person name="Sun H."/>
            <person name="Susca A."/>
            <person name="Todd R.B."/>
            <person name="Tsang A."/>
            <person name="Unkles S.E."/>
            <person name="van de Wiele N."/>
            <person name="van Rossen-Uffink D."/>
            <person name="Oliveira J.V."/>
            <person name="Vesth T.C."/>
            <person name="Visser J."/>
            <person name="Yu J.-H."/>
            <person name="Zhou M."/>
            <person name="Andersen M.R."/>
            <person name="Archer D.B."/>
            <person name="Baker S.E."/>
            <person name="Benoit I."/>
            <person name="Brakhage A.A."/>
            <person name="Braus G.H."/>
            <person name="Fischer R."/>
            <person name="Frisvad J.C."/>
            <person name="Goldman G.H."/>
            <person name="Houbraken J."/>
            <person name="Oakley B."/>
            <person name="Pocsi I."/>
            <person name="Scazzocchio C."/>
            <person name="Seiboth B."/>
            <person name="vanKuyk P.A."/>
            <person name="Wortman J."/>
            <person name="Dyer P.S."/>
            <person name="Grigoriev I.V."/>
        </authorList>
    </citation>
    <scope>NUCLEOTIDE SEQUENCE [LARGE SCALE GENOMIC DNA]</scope>
    <source>
        <strain evidence="13">CBS 106.47</strain>
    </source>
</reference>
<dbReference type="PANTHER" id="PTHR22760:SF2">
    <property type="entry name" value="ALPHA-1,2-MANNOSYLTRANSFERASE ALG9"/>
    <property type="match status" value="1"/>
</dbReference>
<dbReference type="GO" id="GO:0005789">
    <property type="term" value="C:endoplasmic reticulum membrane"/>
    <property type="evidence" value="ECO:0007669"/>
    <property type="project" value="UniProtKB-SubCell"/>
</dbReference>
<dbReference type="Proteomes" id="UP000184063">
    <property type="component" value="Unassembled WGS sequence"/>
</dbReference>
<dbReference type="PANTHER" id="PTHR22760">
    <property type="entry name" value="GLYCOSYLTRANSFERASE"/>
    <property type="match status" value="1"/>
</dbReference>
<dbReference type="EC" id="2.4.1.-" evidence="10"/>
<feature type="transmembrane region" description="Helical" evidence="10">
    <location>
        <begin position="117"/>
        <end position="135"/>
    </location>
</feature>
<protein>
    <recommendedName>
        <fullName evidence="10">Mannosyltransferase</fullName>
        <ecNumber evidence="10">2.4.1.-</ecNumber>
    </recommendedName>
</protein>
<evidence type="ECO:0000256" key="8">
    <source>
        <dbReference type="ARBA" id="ARBA00022989"/>
    </source>
</evidence>
<feature type="transmembrane region" description="Helical" evidence="10">
    <location>
        <begin position="364"/>
        <end position="383"/>
    </location>
</feature>
<dbReference type="EMBL" id="KV878239">
    <property type="protein sequence ID" value="OJZ88535.1"/>
    <property type="molecule type" value="Genomic_DNA"/>
</dbReference>
<proteinExistence type="inferred from homology"/>
<keyword evidence="9 10" id="KW-0472">Membrane</keyword>
<dbReference type="InterPro" id="IPR021848">
    <property type="entry name" value="HODM_asu-like"/>
</dbReference>
<organism evidence="12 13">
    <name type="scientific">Aspergillus luchuensis (strain CBS 106.47)</name>
    <dbReference type="NCBI Taxonomy" id="1137211"/>
    <lineage>
        <taxon>Eukaryota</taxon>
        <taxon>Fungi</taxon>
        <taxon>Dikarya</taxon>
        <taxon>Ascomycota</taxon>
        <taxon>Pezizomycotina</taxon>
        <taxon>Eurotiomycetes</taxon>
        <taxon>Eurotiomycetidae</taxon>
        <taxon>Eurotiales</taxon>
        <taxon>Aspergillaceae</taxon>
        <taxon>Aspergillus</taxon>
        <taxon>Aspergillus subgen. Circumdati</taxon>
    </lineage>
</organism>
<feature type="transmembrane region" description="Helical" evidence="10">
    <location>
        <begin position="167"/>
        <end position="185"/>
    </location>
</feature>
<dbReference type="GO" id="GO:0000026">
    <property type="term" value="F:alpha-1,2-mannosyltransferase activity"/>
    <property type="evidence" value="ECO:0007669"/>
    <property type="project" value="TreeGrafter"/>
</dbReference>
<keyword evidence="7 10" id="KW-0256">Endoplasmic reticulum</keyword>
<accession>A0A1M3TP33</accession>
<evidence type="ECO:0000313" key="13">
    <source>
        <dbReference type="Proteomes" id="UP000184063"/>
    </source>
</evidence>
<evidence type="ECO:0000256" key="6">
    <source>
        <dbReference type="ARBA" id="ARBA00022692"/>
    </source>
</evidence>
<dbReference type="Pfam" id="PF11927">
    <property type="entry name" value="HODM_asu-like"/>
    <property type="match status" value="1"/>
</dbReference>
<evidence type="ECO:0000256" key="9">
    <source>
        <dbReference type="ARBA" id="ARBA00023136"/>
    </source>
</evidence>
<evidence type="ECO:0000256" key="3">
    <source>
        <dbReference type="ARBA" id="ARBA00007063"/>
    </source>
</evidence>
<feature type="region of interest" description="Disordered" evidence="11">
    <location>
        <begin position="1"/>
        <end position="29"/>
    </location>
</feature>
<dbReference type="Pfam" id="PF03901">
    <property type="entry name" value="Glyco_transf_22"/>
    <property type="match status" value="1"/>
</dbReference>
<evidence type="ECO:0000256" key="7">
    <source>
        <dbReference type="ARBA" id="ARBA00022824"/>
    </source>
</evidence>
<keyword evidence="8 10" id="KW-1133">Transmembrane helix</keyword>
<evidence type="ECO:0000256" key="1">
    <source>
        <dbReference type="ARBA" id="ARBA00004477"/>
    </source>
</evidence>